<evidence type="ECO:0000313" key="2">
    <source>
        <dbReference type="EMBL" id="RZC63848.1"/>
    </source>
</evidence>
<dbReference type="Proteomes" id="UP000316621">
    <property type="component" value="Chromosome 5"/>
</dbReference>
<dbReference type="Pfam" id="PF08387">
    <property type="entry name" value="FBD"/>
    <property type="match status" value="1"/>
</dbReference>
<evidence type="ECO:0000313" key="3">
    <source>
        <dbReference type="Proteomes" id="UP000316621"/>
    </source>
</evidence>
<dbReference type="OMA" id="SSHIRME"/>
<dbReference type="InterPro" id="IPR006566">
    <property type="entry name" value="FBD"/>
</dbReference>
<dbReference type="InterPro" id="IPR050232">
    <property type="entry name" value="FBL13/AtMIF1-like"/>
</dbReference>
<dbReference type="PANTHER" id="PTHR31900:SF30">
    <property type="entry name" value="SUPERFAMILY PROTEIN, PUTATIVE-RELATED"/>
    <property type="match status" value="1"/>
</dbReference>
<dbReference type="PANTHER" id="PTHR31900">
    <property type="entry name" value="F-BOX/RNI SUPERFAMILY PROTEIN-RELATED"/>
    <property type="match status" value="1"/>
</dbReference>
<dbReference type="Gramene" id="RZC63848">
    <property type="protein sequence ID" value="RZC63848"/>
    <property type="gene ID" value="C5167_025600"/>
</dbReference>
<protein>
    <recommendedName>
        <fullName evidence="1">FBD domain-containing protein</fullName>
    </recommendedName>
</protein>
<proteinExistence type="predicted"/>
<dbReference type="InterPro" id="IPR055411">
    <property type="entry name" value="LRR_FXL15/At3g58940/PEG3-like"/>
</dbReference>
<reference evidence="2 3" key="1">
    <citation type="journal article" date="2018" name="Science">
        <title>The opium poppy genome and morphinan production.</title>
        <authorList>
            <person name="Guo L."/>
            <person name="Winzer T."/>
            <person name="Yang X."/>
            <person name="Li Y."/>
            <person name="Ning Z."/>
            <person name="He Z."/>
            <person name="Teodor R."/>
            <person name="Lu Y."/>
            <person name="Bowser T.A."/>
            <person name="Graham I.A."/>
            <person name="Ye K."/>
        </authorList>
    </citation>
    <scope>NUCLEOTIDE SEQUENCE [LARGE SCALE GENOMIC DNA]</scope>
    <source>
        <strain evidence="3">cv. HN1</strain>
        <tissue evidence="2">Leaves</tissue>
    </source>
</reference>
<accession>A0A4Y7JVR0</accession>
<dbReference type="EMBL" id="CM010719">
    <property type="protein sequence ID" value="RZC63848.1"/>
    <property type="molecule type" value="Genomic_DNA"/>
</dbReference>
<dbReference type="Pfam" id="PF24758">
    <property type="entry name" value="LRR_At5g56370"/>
    <property type="match status" value="1"/>
</dbReference>
<keyword evidence="3" id="KW-1185">Reference proteome</keyword>
<dbReference type="AlphaFoldDB" id="A0A4Y7JVR0"/>
<sequence length="351" mass="40276">MKYVVQTSVLSKRWIDIWKSIPFLNFNRDSFSEDRKDSFIMFVDMVIFFRKECNIQMFNLQWMNSAYDTSVVMNVKRWSLGAVKCNVKEFWLLITQCHDSTYEIPHRLLNCKSLGKLVIGMSGHAEYADIILPSSMSLPQLKTLAFFGLSITNAESFTRLFSSSPVLESLCAPNLEVFTCRSFLSRDFSLEICSPLSGVSFTMKLEAKTEDENAEAYSKLPSTEKDVYAKRMMKFLGAVYMVKAMRLSPGFLESNLANVGDDWDAGLSFPEMLPCLKLVQIKKVEGCDNELKFLSFLLKNATTLKKVVLYPRSTIKSPKRVKRQFRDKLRALPRASSHIRMEWPATKSIRI</sequence>
<name>A0A4Y7JVR0_PAPSO</name>
<organism evidence="2 3">
    <name type="scientific">Papaver somniferum</name>
    <name type="common">Opium poppy</name>
    <dbReference type="NCBI Taxonomy" id="3469"/>
    <lineage>
        <taxon>Eukaryota</taxon>
        <taxon>Viridiplantae</taxon>
        <taxon>Streptophyta</taxon>
        <taxon>Embryophyta</taxon>
        <taxon>Tracheophyta</taxon>
        <taxon>Spermatophyta</taxon>
        <taxon>Magnoliopsida</taxon>
        <taxon>Ranunculales</taxon>
        <taxon>Papaveraceae</taxon>
        <taxon>Papaveroideae</taxon>
        <taxon>Papaver</taxon>
    </lineage>
</organism>
<dbReference type="SMART" id="SM00579">
    <property type="entry name" value="FBD"/>
    <property type="match status" value="1"/>
</dbReference>
<evidence type="ECO:0000259" key="1">
    <source>
        <dbReference type="SMART" id="SM00579"/>
    </source>
</evidence>
<feature type="domain" description="FBD" evidence="1">
    <location>
        <begin position="270"/>
        <end position="342"/>
    </location>
</feature>
<gene>
    <name evidence="2" type="ORF">C5167_025600</name>
</gene>